<feature type="transmembrane region" description="Helical" evidence="1">
    <location>
        <begin position="40"/>
        <end position="65"/>
    </location>
</feature>
<keyword evidence="1" id="KW-0472">Membrane</keyword>
<evidence type="ECO:0000313" key="2">
    <source>
        <dbReference type="EMBL" id="KKN39906.1"/>
    </source>
</evidence>
<gene>
    <name evidence="2" type="ORF">LCGC14_0738760</name>
</gene>
<protein>
    <submittedName>
        <fullName evidence="2">Uncharacterized protein</fullName>
    </submittedName>
</protein>
<accession>A0A0F9SSC0</accession>
<comment type="caution">
    <text evidence="2">The sequence shown here is derived from an EMBL/GenBank/DDBJ whole genome shotgun (WGS) entry which is preliminary data.</text>
</comment>
<keyword evidence="1" id="KW-1133">Transmembrane helix</keyword>
<keyword evidence="1" id="KW-0812">Transmembrane</keyword>
<organism evidence="2">
    <name type="scientific">marine sediment metagenome</name>
    <dbReference type="NCBI Taxonomy" id="412755"/>
    <lineage>
        <taxon>unclassified sequences</taxon>
        <taxon>metagenomes</taxon>
        <taxon>ecological metagenomes</taxon>
    </lineage>
</organism>
<sequence>MTPLVAICIYLVVGLLLLGVEILAFPEARETILQAKTRGIHPLLIVSAIALGWPALLVIAIIKVLKDGKIE</sequence>
<dbReference type="EMBL" id="LAZR01001737">
    <property type="protein sequence ID" value="KKN39906.1"/>
    <property type="molecule type" value="Genomic_DNA"/>
</dbReference>
<dbReference type="AlphaFoldDB" id="A0A0F9SSC0"/>
<name>A0A0F9SSC0_9ZZZZ</name>
<proteinExistence type="predicted"/>
<reference evidence="2" key="1">
    <citation type="journal article" date="2015" name="Nature">
        <title>Complex archaea that bridge the gap between prokaryotes and eukaryotes.</title>
        <authorList>
            <person name="Spang A."/>
            <person name="Saw J.H."/>
            <person name="Jorgensen S.L."/>
            <person name="Zaremba-Niedzwiedzka K."/>
            <person name="Martijn J."/>
            <person name="Lind A.E."/>
            <person name="van Eijk R."/>
            <person name="Schleper C."/>
            <person name="Guy L."/>
            <person name="Ettema T.J."/>
        </authorList>
    </citation>
    <scope>NUCLEOTIDE SEQUENCE</scope>
</reference>
<evidence type="ECO:0000256" key="1">
    <source>
        <dbReference type="SAM" id="Phobius"/>
    </source>
</evidence>